<protein>
    <submittedName>
        <fullName evidence="2">Uncharacterized protein</fullName>
    </submittedName>
</protein>
<gene>
    <name evidence="2" type="ORF">AAFP95_10835</name>
</gene>
<dbReference type="Proteomes" id="UP001463665">
    <property type="component" value="Chromosome"/>
</dbReference>
<dbReference type="RefSeq" id="WP_345767646.1">
    <property type="nucleotide sequence ID" value="NZ_CP154834.1"/>
</dbReference>
<evidence type="ECO:0000313" key="2">
    <source>
        <dbReference type="EMBL" id="XAO76223.1"/>
    </source>
</evidence>
<dbReference type="EMBL" id="CP154834">
    <property type="protein sequence ID" value="XAO76223.1"/>
    <property type="molecule type" value="Genomic_DNA"/>
</dbReference>
<reference evidence="2 3" key="1">
    <citation type="submission" date="2024-04" db="EMBL/GenBank/DDBJ databases">
        <title>Genome sequencing and assembly of rice foliar adapted Chryseobacterium endophyticum OsEnb-ALM-A6.</title>
        <authorList>
            <person name="Kumar S."/>
            <person name="Javed M."/>
            <person name="Chouhan V."/>
            <person name="Charishma K."/>
            <person name="Patel A."/>
            <person name="Kumar M."/>
            <person name="Sahu K.P."/>
            <person name="Kumar A."/>
        </authorList>
    </citation>
    <scope>NUCLEOTIDE SEQUENCE [LARGE SCALE GENOMIC DNA]</scope>
    <source>
        <strain evidence="2 3">OsEnb-ALM-A6</strain>
    </source>
</reference>
<keyword evidence="1" id="KW-1133">Transmembrane helix</keyword>
<keyword evidence="1" id="KW-0472">Membrane</keyword>
<name>A0AAU6WUD4_9FLAO</name>
<organism evidence="2 3">
    <name type="scientific">Chryseobacterium endophyticum</name>
    <dbReference type="NCBI Taxonomy" id="1854762"/>
    <lineage>
        <taxon>Bacteria</taxon>
        <taxon>Pseudomonadati</taxon>
        <taxon>Bacteroidota</taxon>
        <taxon>Flavobacteriia</taxon>
        <taxon>Flavobacteriales</taxon>
        <taxon>Weeksellaceae</taxon>
        <taxon>Chryseobacterium group</taxon>
        <taxon>Chryseobacterium</taxon>
    </lineage>
</organism>
<sequence>MFFNSRYIIEFYKPKQEVLAGIESRLAKKLLDWDKSFQGRVTANGFKVKYAGWNASPEITGDFRKDEDDKEKLWLDISSGPFHLLGLLIATVFFFLAAYVLTLFIWQYFWLLMLIFYALYIQFIRIQWISCKDEFLQLLKNSDKLCTIFSLK</sequence>
<evidence type="ECO:0000313" key="3">
    <source>
        <dbReference type="Proteomes" id="UP001463665"/>
    </source>
</evidence>
<evidence type="ECO:0000256" key="1">
    <source>
        <dbReference type="SAM" id="Phobius"/>
    </source>
</evidence>
<keyword evidence="1" id="KW-0812">Transmembrane</keyword>
<dbReference type="AlphaFoldDB" id="A0AAU6WUD4"/>
<keyword evidence="3" id="KW-1185">Reference proteome</keyword>
<proteinExistence type="predicted"/>
<feature type="transmembrane region" description="Helical" evidence="1">
    <location>
        <begin position="108"/>
        <end position="126"/>
    </location>
</feature>
<feature type="transmembrane region" description="Helical" evidence="1">
    <location>
        <begin position="82"/>
        <end position="102"/>
    </location>
</feature>
<accession>A0AAU6WUD4</accession>